<dbReference type="GO" id="GO:0008168">
    <property type="term" value="F:methyltransferase activity"/>
    <property type="evidence" value="ECO:0007669"/>
    <property type="project" value="InterPro"/>
</dbReference>
<reference evidence="2 3" key="1">
    <citation type="submission" date="2019-10" db="EMBL/GenBank/DDBJ databases">
        <authorList>
            <person name="Palmer J.M."/>
        </authorList>
    </citation>
    <scope>NUCLEOTIDE SEQUENCE [LARGE SCALE GENOMIC DNA]</scope>
    <source>
        <strain evidence="2 3">TWF506</strain>
    </source>
</reference>
<evidence type="ECO:0000313" key="2">
    <source>
        <dbReference type="EMBL" id="KAK6510652.1"/>
    </source>
</evidence>
<keyword evidence="3" id="KW-1185">Reference proteome</keyword>
<feature type="domain" description="Tetrapyrrole methylase" evidence="1">
    <location>
        <begin position="7"/>
        <end position="146"/>
    </location>
</feature>
<name>A0AAN8NLP8_9PEZI</name>
<dbReference type="Gene3D" id="3.40.1010.10">
    <property type="entry name" value="Cobalt-precorrin-4 Transmethylase, Domain 1"/>
    <property type="match status" value="1"/>
</dbReference>
<proteinExistence type="predicted"/>
<comment type="caution">
    <text evidence="2">The sequence shown here is derived from an EMBL/GenBank/DDBJ whole genome shotgun (WGS) entry which is preliminary data.</text>
</comment>
<dbReference type="EMBL" id="JAVHJM010000007">
    <property type="protein sequence ID" value="KAK6510652.1"/>
    <property type="molecule type" value="Genomic_DNA"/>
</dbReference>
<dbReference type="Proteomes" id="UP001307849">
    <property type="component" value="Unassembled WGS sequence"/>
</dbReference>
<dbReference type="SUPFAM" id="SSF53790">
    <property type="entry name" value="Tetrapyrrole methylase"/>
    <property type="match status" value="1"/>
</dbReference>
<dbReference type="InterPro" id="IPR014777">
    <property type="entry name" value="4pyrrole_Mease_sub1"/>
</dbReference>
<gene>
    <name evidence="2" type="ORF">TWF506_009754</name>
</gene>
<dbReference type="AlphaFoldDB" id="A0AAN8NLP8"/>
<organism evidence="2 3">
    <name type="scientific">Arthrobotrys conoides</name>
    <dbReference type="NCBI Taxonomy" id="74498"/>
    <lineage>
        <taxon>Eukaryota</taxon>
        <taxon>Fungi</taxon>
        <taxon>Dikarya</taxon>
        <taxon>Ascomycota</taxon>
        <taxon>Pezizomycotina</taxon>
        <taxon>Orbiliomycetes</taxon>
        <taxon>Orbiliales</taxon>
        <taxon>Orbiliaceae</taxon>
        <taxon>Arthrobotrys</taxon>
    </lineage>
</organism>
<dbReference type="InterPro" id="IPR035996">
    <property type="entry name" value="4pyrrol_Methylase_sf"/>
</dbReference>
<protein>
    <recommendedName>
        <fullName evidence="1">Tetrapyrrole methylase domain-containing protein</fullName>
    </recommendedName>
</protein>
<accession>A0AAN8NLP8</accession>
<evidence type="ECO:0000313" key="3">
    <source>
        <dbReference type="Proteomes" id="UP001307849"/>
    </source>
</evidence>
<dbReference type="InterPro" id="IPR000878">
    <property type="entry name" value="4pyrrol_Mease"/>
</dbReference>
<dbReference type="CDD" id="cd19916">
    <property type="entry name" value="OphMA_like"/>
    <property type="match status" value="1"/>
</dbReference>
<evidence type="ECO:0000259" key="1">
    <source>
        <dbReference type="Pfam" id="PF00590"/>
    </source>
</evidence>
<sequence>MAQNGSLILVGTGVRSICQLTLEAIQEIERADIIYYAVRDATAEGFIKQKNREAVDLYKYFINDEEIPEADLYIQIAEVMLADIRKGLRVVGAFFGHPGLFMSPNRRALAIAQAEGYMAKMLPGVSVDDCLLADLGIDPSFVGCLTCEARDFMIHDHLGLTSRHVIMYEVGYLGFYGDDSKTDYFEYFVNRLEQTYGNSHSLINYTAAISPLMEPIMEHLTIGDLRKPAIRKQITSASTLYFPPKDVPPLNKFACDLLDRGVTSKEQFQHAIFPGRPLYQLLGKTLPLEAYSKHAQEVIAALASRKVSPRYPLYHASAAMQSAMEDIYLKNQVRDDYLTSPASFTAKLAPGLKKIEKVALASGEYSKIHAAMKSGNLDQMKRRLNGVYDGGGRRHHKFQFPLSKELRESYKKDI</sequence>
<dbReference type="Pfam" id="PF00590">
    <property type="entry name" value="TP_methylase"/>
    <property type="match status" value="1"/>
</dbReference>